<sequence length="357" mass="38887">MFLAINEIKQAKFRYGLIISLMLLISYLVFFLAGLANGLANLNRSGVDIWQADAILLSEDAFQTLTLSKIEKETIDQVEAEEKAALALQSTVIWTSQAPSDEDKVKATIFAVDQSSFLAPKVLEGRAIFDKNQALISKRLARENAYQIGDTIKLAKSDMALEIVGITQEASYNVAPLIYTDFETYDRLLADLNPPMQGKINALVVQGSLTAYPKESLEKLSISDFINQIPGYSAQVLTFGFMIGFLVLIVAIVIGIFMYVLTMQKTQIFGVMKTQGISTAYIGRSVLIQTLILVLVGVSLGLALTVLSALLLPSQVPFLMNWMLNGAICLGLVLCSILGSLFSVGIVAKIDPLKSIS</sequence>
<evidence type="ECO:0000256" key="5">
    <source>
        <dbReference type="ARBA" id="ARBA00022448"/>
    </source>
</evidence>
<dbReference type="Pfam" id="PF12704">
    <property type="entry name" value="MacB_PCD"/>
    <property type="match status" value="1"/>
</dbReference>
<dbReference type="Pfam" id="PF02687">
    <property type="entry name" value="FtsX"/>
    <property type="match status" value="1"/>
</dbReference>
<comment type="subunit">
    <text evidence="3">The complex is composed of two ATP-binding proteins (HrtA), two transmembrane proteins (HrtB) and a solute-binding protein.</text>
</comment>
<keyword evidence="7 11" id="KW-0812">Transmembrane</keyword>
<dbReference type="InterPro" id="IPR025857">
    <property type="entry name" value="MacB_PCD"/>
</dbReference>
<feature type="transmembrane region" description="Helical" evidence="11">
    <location>
        <begin position="281"/>
        <end position="310"/>
    </location>
</feature>
<comment type="similarity">
    <text evidence="2">Belongs to the ABC-4 integral membrane protein family. HrtB subfamily.</text>
</comment>
<evidence type="ECO:0000256" key="6">
    <source>
        <dbReference type="ARBA" id="ARBA00022475"/>
    </source>
</evidence>
<evidence type="ECO:0000256" key="1">
    <source>
        <dbReference type="ARBA" id="ARBA00004651"/>
    </source>
</evidence>
<dbReference type="InterPro" id="IPR051125">
    <property type="entry name" value="ABC-4/HrtB_transporter"/>
</dbReference>
<evidence type="ECO:0000256" key="2">
    <source>
        <dbReference type="ARBA" id="ARBA00008697"/>
    </source>
</evidence>
<evidence type="ECO:0000256" key="11">
    <source>
        <dbReference type="SAM" id="Phobius"/>
    </source>
</evidence>
<gene>
    <name evidence="14" type="ORF">ABID29_002246</name>
</gene>
<reference evidence="14 15" key="1">
    <citation type="submission" date="2024-06" db="EMBL/GenBank/DDBJ databases">
        <title>Genomic Encyclopedia of Type Strains, Phase IV (KMG-IV): sequencing the most valuable type-strain genomes for metagenomic binning, comparative biology and taxonomic classification.</title>
        <authorList>
            <person name="Goeker M."/>
        </authorList>
    </citation>
    <scope>NUCLEOTIDE SEQUENCE [LARGE SCALE GENOMIC DNA]</scope>
    <source>
        <strain evidence="14 15">DSM 28303</strain>
    </source>
</reference>
<dbReference type="PANTHER" id="PTHR43738:SF1">
    <property type="entry name" value="HEMIN TRANSPORT SYSTEM PERMEASE PROTEIN HRTB-RELATED"/>
    <property type="match status" value="1"/>
</dbReference>
<feature type="transmembrane region" description="Helical" evidence="11">
    <location>
        <begin position="322"/>
        <end position="348"/>
    </location>
</feature>
<evidence type="ECO:0000256" key="3">
    <source>
        <dbReference type="ARBA" id="ARBA00011131"/>
    </source>
</evidence>
<evidence type="ECO:0000256" key="8">
    <source>
        <dbReference type="ARBA" id="ARBA00022989"/>
    </source>
</evidence>
<dbReference type="InterPro" id="IPR003838">
    <property type="entry name" value="ABC3_permease_C"/>
</dbReference>
<keyword evidence="15" id="KW-1185">Reference proteome</keyword>
<keyword evidence="8 11" id="KW-1133">Transmembrane helix</keyword>
<feature type="domain" description="MacB-like periplasmic core" evidence="13">
    <location>
        <begin position="16"/>
        <end position="193"/>
    </location>
</feature>
<name>A0ABV2FKQ0_9STRE</name>
<evidence type="ECO:0000313" key="15">
    <source>
        <dbReference type="Proteomes" id="UP001549122"/>
    </source>
</evidence>
<dbReference type="Proteomes" id="UP001549122">
    <property type="component" value="Unassembled WGS sequence"/>
</dbReference>
<comment type="subcellular location">
    <subcellularLocation>
        <location evidence="1">Cell membrane</location>
        <topology evidence="1">Multi-pass membrane protein</topology>
    </subcellularLocation>
</comment>
<keyword evidence="6" id="KW-1003">Cell membrane</keyword>
<evidence type="ECO:0000256" key="9">
    <source>
        <dbReference type="ARBA" id="ARBA00023136"/>
    </source>
</evidence>
<accession>A0ABV2FKQ0</accession>
<organism evidence="14 15">
    <name type="scientific">Streptococcus rupicaprae</name>
    <dbReference type="NCBI Taxonomy" id="759619"/>
    <lineage>
        <taxon>Bacteria</taxon>
        <taxon>Bacillati</taxon>
        <taxon>Bacillota</taxon>
        <taxon>Bacilli</taxon>
        <taxon>Lactobacillales</taxon>
        <taxon>Streptococcaceae</taxon>
        <taxon>Streptococcus</taxon>
    </lineage>
</organism>
<evidence type="ECO:0000256" key="7">
    <source>
        <dbReference type="ARBA" id="ARBA00022692"/>
    </source>
</evidence>
<keyword evidence="5" id="KW-0813">Transport</keyword>
<evidence type="ECO:0000256" key="4">
    <source>
        <dbReference type="ARBA" id="ARBA00016962"/>
    </source>
</evidence>
<evidence type="ECO:0000313" key="14">
    <source>
        <dbReference type="EMBL" id="MET3559097.1"/>
    </source>
</evidence>
<proteinExistence type="inferred from homology"/>
<dbReference type="EMBL" id="JBEPLO010000033">
    <property type="protein sequence ID" value="MET3559097.1"/>
    <property type="molecule type" value="Genomic_DNA"/>
</dbReference>
<evidence type="ECO:0000259" key="13">
    <source>
        <dbReference type="Pfam" id="PF12704"/>
    </source>
</evidence>
<feature type="transmembrane region" description="Helical" evidence="11">
    <location>
        <begin position="236"/>
        <end position="261"/>
    </location>
</feature>
<evidence type="ECO:0000256" key="10">
    <source>
        <dbReference type="ARBA" id="ARBA00024973"/>
    </source>
</evidence>
<evidence type="ECO:0000259" key="12">
    <source>
        <dbReference type="Pfam" id="PF02687"/>
    </source>
</evidence>
<keyword evidence="9 11" id="KW-0472">Membrane</keyword>
<dbReference type="RefSeq" id="WP_354366186.1">
    <property type="nucleotide sequence ID" value="NZ_JBEPLO010000033.1"/>
</dbReference>
<feature type="domain" description="ABC3 transporter permease C-terminal" evidence="12">
    <location>
        <begin position="241"/>
        <end position="352"/>
    </location>
</feature>
<feature type="transmembrane region" description="Helical" evidence="11">
    <location>
        <begin position="15"/>
        <end position="36"/>
    </location>
</feature>
<protein>
    <recommendedName>
        <fullName evidence="4">Putative hemin transport system permease protein HrtB</fullName>
    </recommendedName>
</protein>
<dbReference type="PANTHER" id="PTHR43738">
    <property type="entry name" value="ABC TRANSPORTER, MEMBRANE PROTEIN"/>
    <property type="match status" value="1"/>
</dbReference>
<comment type="function">
    <text evidence="10">Part of the ABC transporter complex hrt involved in hemin import. Responsible for the translocation of the substrate across the membrane.</text>
</comment>
<comment type="caution">
    <text evidence="14">The sequence shown here is derived from an EMBL/GenBank/DDBJ whole genome shotgun (WGS) entry which is preliminary data.</text>
</comment>